<dbReference type="Pfam" id="PF04402">
    <property type="entry name" value="SIMPL"/>
    <property type="match status" value="1"/>
</dbReference>
<dbReference type="GO" id="GO:0006974">
    <property type="term" value="P:DNA damage response"/>
    <property type="evidence" value="ECO:0007669"/>
    <property type="project" value="TreeGrafter"/>
</dbReference>
<sequence length="234" mass="24667">MLRKIALACAFALGVLNAEAGDLPSYPFIHTGGSASLNVQPDIGEIDLELLSSEQDLNAAWTTVTTRLADIRALLNQQGMAETELVSQSISRTARKADASGVVQLDTRCALHVVVRDLSKWPALVNGLLQLPNVSDFAVSFSRSDREQIETQLVAEAVADARHKAATIGKGMGQQVGAVRGIALSPLKNLSNAFGLATADGYRGNTGRSGAGDNPTLIASIKMVQSVDVLFAIK</sequence>
<comment type="caution">
    <text evidence="2">The sequence shown here is derived from an EMBL/GenBank/DDBJ whole genome shotgun (WGS) entry which is preliminary data.</text>
</comment>
<evidence type="ECO:0000313" key="3">
    <source>
        <dbReference type="Proteomes" id="UP000474565"/>
    </source>
</evidence>
<accession>A0A6L8MSA2</accession>
<dbReference type="Gene3D" id="3.30.70.2970">
    <property type="entry name" value="Protein of unknown function (DUF541), domain 2"/>
    <property type="match status" value="1"/>
</dbReference>
<dbReference type="InterPro" id="IPR007497">
    <property type="entry name" value="SIMPL/DUF541"/>
</dbReference>
<proteinExistence type="predicted"/>
<gene>
    <name evidence="2" type="ORF">GTP44_23480</name>
</gene>
<dbReference type="InterPro" id="IPR052022">
    <property type="entry name" value="26kDa_periplasmic_antigen"/>
</dbReference>
<dbReference type="Proteomes" id="UP000474565">
    <property type="component" value="Unassembled WGS sequence"/>
</dbReference>
<reference evidence="2 3" key="1">
    <citation type="submission" date="2019-12" db="EMBL/GenBank/DDBJ databases">
        <title>Novel species isolated from a subtropical stream in China.</title>
        <authorList>
            <person name="Lu H."/>
        </authorList>
    </citation>
    <scope>NUCLEOTIDE SEQUENCE [LARGE SCALE GENOMIC DNA]</scope>
    <source>
        <strain evidence="2 3">FT50W</strain>
    </source>
</reference>
<evidence type="ECO:0000313" key="2">
    <source>
        <dbReference type="EMBL" id="MYM84896.1"/>
    </source>
</evidence>
<dbReference type="EMBL" id="WWCP01000042">
    <property type="protein sequence ID" value="MYM84896.1"/>
    <property type="molecule type" value="Genomic_DNA"/>
</dbReference>
<dbReference type="RefSeq" id="WP_161021307.1">
    <property type="nucleotide sequence ID" value="NZ_WWCP01000042.1"/>
</dbReference>
<organism evidence="2 3">
    <name type="scientific">Duganella lactea</name>
    <dbReference type="NCBI Taxonomy" id="2692173"/>
    <lineage>
        <taxon>Bacteria</taxon>
        <taxon>Pseudomonadati</taxon>
        <taxon>Pseudomonadota</taxon>
        <taxon>Betaproteobacteria</taxon>
        <taxon>Burkholderiales</taxon>
        <taxon>Oxalobacteraceae</taxon>
        <taxon>Telluria group</taxon>
        <taxon>Duganella</taxon>
    </lineage>
</organism>
<keyword evidence="1" id="KW-0732">Signal</keyword>
<dbReference type="Gene3D" id="3.30.110.170">
    <property type="entry name" value="Protein of unknown function (DUF541), domain 1"/>
    <property type="match status" value="1"/>
</dbReference>
<dbReference type="PANTHER" id="PTHR34387:SF1">
    <property type="entry name" value="PERIPLASMIC IMMUNOGENIC PROTEIN"/>
    <property type="match status" value="1"/>
</dbReference>
<feature type="signal peptide" evidence="1">
    <location>
        <begin position="1"/>
        <end position="20"/>
    </location>
</feature>
<evidence type="ECO:0000256" key="1">
    <source>
        <dbReference type="SAM" id="SignalP"/>
    </source>
</evidence>
<feature type="chain" id="PRO_5026927100" evidence="1">
    <location>
        <begin position="21"/>
        <end position="234"/>
    </location>
</feature>
<name>A0A6L8MSA2_9BURK</name>
<dbReference type="PANTHER" id="PTHR34387">
    <property type="entry name" value="SLR1258 PROTEIN"/>
    <property type="match status" value="1"/>
</dbReference>
<dbReference type="AlphaFoldDB" id="A0A6L8MSA2"/>
<protein>
    <submittedName>
        <fullName evidence="2">DUF541 domain-containing protein</fullName>
    </submittedName>
</protein>